<sequence length="359" mass="39427">MASRGLWAMSVLRKGAPIAWKKAPYSGIRLGSTSFKESLLNVPPTQVTTLENGMRVATEDSGAATATVGIWVDTGSRYETAENNGVAHFLEHMAFKGTAKRSQTDLELEVENIGAHLNAYTSREQTVFYAKCLNSDVPQAVDILSDIIQNSKFGEQEIERERGVILREMQEVEMNLQEVVFDHLHSVAYQGTPLGRTILGPTKNIKSINRDDLVHYINTHYKPSRIVLAGAGGVNHDALCELATKHFGKLSNDYSNEIPLDLHCRYTGSEVRVRDDSMPYAHVAIAVEGCGWTDPDNIPLMIANTIVGSWDRSMGGGTHNASPLAHYAADLNLCSSFQSFNTCYKDTGLWGIYFVAGGK</sequence>
<protein>
    <submittedName>
        <fullName evidence="12">PMPCB</fullName>
        <ecNumber evidence="12">3.4.24.64</ecNumber>
    </submittedName>
</protein>
<evidence type="ECO:0000259" key="11">
    <source>
        <dbReference type="Pfam" id="PF05193"/>
    </source>
</evidence>
<evidence type="ECO:0000256" key="9">
    <source>
        <dbReference type="RuleBase" id="RU004447"/>
    </source>
</evidence>
<dbReference type="GO" id="GO:0004222">
    <property type="term" value="F:metalloendopeptidase activity"/>
    <property type="evidence" value="ECO:0007669"/>
    <property type="project" value="UniProtKB-EC"/>
</dbReference>
<evidence type="ECO:0000256" key="2">
    <source>
        <dbReference type="ARBA" id="ARBA00004173"/>
    </source>
</evidence>
<dbReference type="InterPro" id="IPR001431">
    <property type="entry name" value="Pept_M16_Zn_BS"/>
</dbReference>
<dbReference type="Pfam" id="PF05193">
    <property type="entry name" value="Peptidase_M16_C"/>
    <property type="match status" value="1"/>
</dbReference>
<keyword evidence="3" id="KW-0645">Protease</keyword>
<evidence type="ECO:0000313" key="12">
    <source>
        <dbReference type="EMBL" id="CAF2940429.1"/>
    </source>
</evidence>
<dbReference type="EC" id="3.4.24.64" evidence="12"/>
<dbReference type="PANTHER" id="PTHR11851">
    <property type="entry name" value="METALLOPROTEASE"/>
    <property type="match status" value="1"/>
</dbReference>
<evidence type="ECO:0000256" key="1">
    <source>
        <dbReference type="ARBA" id="ARBA00001947"/>
    </source>
</evidence>
<evidence type="ECO:0000259" key="10">
    <source>
        <dbReference type="Pfam" id="PF00675"/>
    </source>
</evidence>
<keyword evidence="7" id="KW-0482">Metalloprotease</keyword>
<dbReference type="FunFam" id="3.30.830.10:FF:000002">
    <property type="entry name" value="Mitochondrial-processing peptidase subunit beta"/>
    <property type="match status" value="1"/>
</dbReference>
<keyword evidence="6" id="KW-0862">Zinc</keyword>
<dbReference type="GO" id="GO:0006627">
    <property type="term" value="P:protein processing involved in protein targeting to mitochondrion"/>
    <property type="evidence" value="ECO:0007669"/>
    <property type="project" value="TreeGrafter"/>
</dbReference>
<evidence type="ECO:0000256" key="3">
    <source>
        <dbReference type="ARBA" id="ARBA00022670"/>
    </source>
</evidence>
<evidence type="ECO:0000313" key="13">
    <source>
        <dbReference type="Proteomes" id="UP000675881"/>
    </source>
</evidence>
<keyword evidence="13" id="KW-1185">Reference proteome</keyword>
<dbReference type="Proteomes" id="UP000675881">
    <property type="component" value="Chromosome 5"/>
</dbReference>
<dbReference type="SUPFAM" id="SSF63411">
    <property type="entry name" value="LuxS/MPP-like metallohydrolase"/>
    <property type="match status" value="2"/>
</dbReference>
<evidence type="ECO:0000256" key="5">
    <source>
        <dbReference type="ARBA" id="ARBA00022801"/>
    </source>
</evidence>
<dbReference type="PANTHER" id="PTHR11851:SF149">
    <property type="entry name" value="GH01077P"/>
    <property type="match status" value="1"/>
</dbReference>
<organism evidence="12 13">
    <name type="scientific">Lepeophtheirus salmonis</name>
    <name type="common">Salmon louse</name>
    <name type="synonym">Caligus salmonis</name>
    <dbReference type="NCBI Taxonomy" id="72036"/>
    <lineage>
        <taxon>Eukaryota</taxon>
        <taxon>Metazoa</taxon>
        <taxon>Ecdysozoa</taxon>
        <taxon>Arthropoda</taxon>
        <taxon>Crustacea</taxon>
        <taxon>Multicrustacea</taxon>
        <taxon>Hexanauplia</taxon>
        <taxon>Copepoda</taxon>
        <taxon>Siphonostomatoida</taxon>
        <taxon>Caligidae</taxon>
        <taxon>Lepeophtheirus</taxon>
    </lineage>
</organism>
<name>A0A7R8CUY0_LEPSM</name>
<feature type="domain" description="Peptidase M16 N-terminal" evidence="10">
    <location>
        <begin position="55"/>
        <end position="201"/>
    </location>
</feature>
<dbReference type="InterPro" id="IPR011765">
    <property type="entry name" value="Pept_M16_N"/>
</dbReference>
<dbReference type="InterPro" id="IPR050361">
    <property type="entry name" value="MPP/UQCRC_Complex"/>
</dbReference>
<comment type="similarity">
    <text evidence="9">Belongs to the peptidase M16 family.</text>
</comment>
<keyword evidence="8" id="KW-0496">Mitochondrion</keyword>
<reference evidence="12" key="1">
    <citation type="submission" date="2021-02" db="EMBL/GenBank/DDBJ databases">
        <authorList>
            <person name="Bekaert M."/>
        </authorList>
    </citation>
    <scope>NUCLEOTIDE SEQUENCE</scope>
    <source>
        <strain evidence="12">IoA-00</strain>
    </source>
</reference>
<dbReference type="Pfam" id="PF00675">
    <property type="entry name" value="Peptidase_M16"/>
    <property type="match status" value="1"/>
</dbReference>
<dbReference type="OrthoDB" id="10251424at2759"/>
<dbReference type="PROSITE" id="PS00143">
    <property type="entry name" value="INSULINASE"/>
    <property type="match status" value="1"/>
</dbReference>
<evidence type="ECO:0000256" key="7">
    <source>
        <dbReference type="ARBA" id="ARBA00023049"/>
    </source>
</evidence>
<dbReference type="InterPro" id="IPR007863">
    <property type="entry name" value="Peptidase_M16_C"/>
</dbReference>
<dbReference type="EMBL" id="HG994584">
    <property type="protein sequence ID" value="CAF2940429.1"/>
    <property type="molecule type" value="Genomic_DNA"/>
</dbReference>
<dbReference type="GO" id="GO:0046872">
    <property type="term" value="F:metal ion binding"/>
    <property type="evidence" value="ECO:0007669"/>
    <property type="project" value="UniProtKB-KW"/>
</dbReference>
<evidence type="ECO:0000256" key="6">
    <source>
        <dbReference type="ARBA" id="ARBA00022833"/>
    </source>
</evidence>
<comment type="subcellular location">
    <subcellularLocation>
        <location evidence="2">Mitochondrion</location>
    </subcellularLocation>
</comment>
<keyword evidence="4" id="KW-0479">Metal-binding</keyword>
<dbReference type="InterPro" id="IPR011249">
    <property type="entry name" value="Metalloenz_LuxS/M16"/>
</dbReference>
<proteinExistence type="inferred from homology"/>
<keyword evidence="5 12" id="KW-0378">Hydrolase</keyword>
<accession>A0A7R8CUY0</accession>
<evidence type="ECO:0000256" key="8">
    <source>
        <dbReference type="ARBA" id="ARBA00023128"/>
    </source>
</evidence>
<dbReference type="GO" id="GO:0005739">
    <property type="term" value="C:mitochondrion"/>
    <property type="evidence" value="ECO:0007669"/>
    <property type="project" value="UniProtKB-SubCell"/>
</dbReference>
<dbReference type="Gene3D" id="3.30.830.10">
    <property type="entry name" value="Metalloenzyme, LuxS/M16 peptidase-like"/>
    <property type="match status" value="2"/>
</dbReference>
<dbReference type="AlphaFoldDB" id="A0A7R8CUY0"/>
<feature type="domain" description="Peptidase M16 C-terminal" evidence="11">
    <location>
        <begin position="207"/>
        <end position="355"/>
    </location>
</feature>
<gene>
    <name evidence="12" type="ORF">LSAA_10292</name>
</gene>
<comment type="cofactor">
    <cofactor evidence="1">
        <name>Zn(2+)</name>
        <dbReference type="ChEBI" id="CHEBI:29105"/>
    </cofactor>
</comment>
<evidence type="ECO:0000256" key="4">
    <source>
        <dbReference type="ARBA" id="ARBA00022723"/>
    </source>
</evidence>